<dbReference type="InterPro" id="IPR051564">
    <property type="entry name" value="LRR_receptor-like_kinase"/>
</dbReference>
<dbReference type="PROSITE" id="PS50011">
    <property type="entry name" value="PROTEIN_KINASE_DOM"/>
    <property type="match status" value="1"/>
</dbReference>
<dbReference type="InterPro" id="IPR000719">
    <property type="entry name" value="Prot_kinase_dom"/>
</dbReference>
<sequence>MIAHVSDFGLARHLIGTDDSSQKYTCTIGLNGSIGYVALEYGMGGEVSTEGDVYSYGVLVLEMFTGRSPTDDMFKDGLNLHYFVKMALPKRLAQVVDPMLLPREVEELGVAIVVMMATEKDDSDNEIEVEEANNIEDSMHIDVDTQKCLLSILNIEILCSLESPKERMCMEEVIKELKLIKSAFVSLGMHRDRPSRAQVRGFAP</sequence>
<accession>A0A7N2R3W5</accession>
<dbReference type="EMBL" id="LRBV02000004">
    <property type="status" value="NOT_ANNOTATED_CDS"/>
    <property type="molecule type" value="Genomic_DNA"/>
</dbReference>
<reference evidence="2 3" key="1">
    <citation type="journal article" date="2016" name="G3 (Bethesda)">
        <title>First Draft Assembly and Annotation of the Genome of a California Endemic Oak Quercus lobata Nee (Fagaceae).</title>
        <authorList>
            <person name="Sork V.L."/>
            <person name="Fitz-Gibbon S.T."/>
            <person name="Puiu D."/>
            <person name="Crepeau M."/>
            <person name="Gugger P.F."/>
            <person name="Sherman R."/>
            <person name="Stevens K."/>
            <person name="Langley C.H."/>
            <person name="Pellegrini M."/>
            <person name="Salzberg S.L."/>
        </authorList>
    </citation>
    <scope>NUCLEOTIDE SEQUENCE [LARGE SCALE GENOMIC DNA]</scope>
    <source>
        <strain evidence="2 3">cv. SW786</strain>
    </source>
</reference>
<feature type="domain" description="Protein kinase" evidence="1">
    <location>
        <begin position="1"/>
        <end position="185"/>
    </location>
</feature>
<dbReference type="SUPFAM" id="SSF56112">
    <property type="entry name" value="Protein kinase-like (PK-like)"/>
    <property type="match status" value="1"/>
</dbReference>
<evidence type="ECO:0000313" key="2">
    <source>
        <dbReference type="EnsemblPlants" id="QL04p088568:mrna"/>
    </source>
</evidence>
<dbReference type="InParanoid" id="A0A7N2R3W5"/>
<reference evidence="2" key="2">
    <citation type="submission" date="2021-01" db="UniProtKB">
        <authorList>
            <consortium name="EnsemblPlants"/>
        </authorList>
    </citation>
    <scope>IDENTIFICATION</scope>
</reference>
<dbReference type="Gramene" id="QL04p088568:mrna">
    <property type="protein sequence ID" value="QL04p088568:mrna"/>
    <property type="gene ID" value="QL04p088568"/>
</dbReference>
<organism evidence="2 3">
    <name type="scientific">Quercus lobata</name>
    <name type="common">Valley oak</name>
    <dbReference type="NCBI Taxonomy" id="97700"/>
    <lineage>
        <taxon>Eukaryota</taxon>
        <taxon>Viridiplantae</taxon>
        <taxon>Streptophyta</taxon>
        <taxon>Embryophyta</taxon>
        <taxon>Tracheophyta</taxon>
        <taxon>Spermatophyta</taxon>
        <taxon>Magnoliopsida</taxon>
        <taxon>eudicotyledons</taxon>
        <taxon>Gunneridae</taxon>
        <taxon>Pentapetalae</taxon>
        <taxon>rosids</taxon>
        <taxon>fabids</taxon>
        <taxon>Fagales</taxon>
        <taxon>Fagaceae</taxon>
        <taxon>Quercus</taxon>
    </lineage>
</organism>
<keyword evidence="3" id="KW-1185">Reference proteome</keyword>
<dbReference type="InterPro" id="IPR011009">
    <property type="entry name" value="Kinase-like_dom_sf"/>
</dbReference>
<dbReference type="Gene3D" id="1.10.510.10">
    <property type="entry name" value="Transferase(Phosphotransferase) domain 1"/>
    <property type="match status" value="1"/>
</dbReference>
<protein>
    <recommendedName>
        <fullName evidence="1">Protein kinase domain-containing protein</fullName>
    </recommendedName>
</protein>
<dbReference type="EnsemblPlants" id="QL04p088568:mrna">
    <property type="protein sequence ID" value="QL04p088568:mrna"/>
    <property type="gene ID" value="QL04p088568"/>
</dbReference>
<dbReference type="GO" id="GO:0005524">
    <property type="term" value="F:ATP binding"/>
    <property type="evidence" value="ECO:0007669"/>
    <property type="project" value="InterPro"/>
</dbReference>
<dbReference type="GO" id="GO:0016020">
    <property type="term" value="C:membrane"/>
    <property type="evidence" value="ECO:0007669"/>
    <property type="project" value="TreeGrafter"/>
</dbReference>
<dbReference type="Pfam" id="PF07714">
    <property type="entry name" value="PK_Tyr_Ser-Thr"/>
    <property type="match status" value="1"/>
</dbReference>
<name>A0A7N2R3W5_QUELO</name>
<dbReference type="AlphaFoldDB" id="A0A7N2R3W5"/>
<proteinExistence type="predicted"/>
<dbReference type="InterPro" id="IPR001245">
    <property type="entry name" value="Ser-Thr/Tyr_kinase_cat_dom"/>
</dbReference>
<evidence type="ECO:0000313" key="3">
    <source>
        <dbReference type="Proteomes" id="UP000594261"/>
    </source>
</evidence>
<dbReference type="OMA" id="HERATMR"/>
<dbReference type="Proteomes" id="UP000594261">
    <property type="component" value="Chromosome 4"/>
</dbReference>
<dbReference type="PANTHER" id="PTHR48055">
    <property type="entry name" value="LEUCINE-RICH REPEAT RECEPTOR PROTEIN KINASE EMS1"/>
    <property type="match status" value="1"/>
</dbReference>
<dbReference type="GO" id="GO:0004672">
    <property type="term" value="F:protein kinase activity"/>
    <property type="evidence" value="ECO:0007669"/>
    <property type="project" value="InterPro"/>
</dbReference>
<evidence type="ECO:0000259" key="1">
    <source>
        <dbReference type="PROSITE" id="PS50011"/>
    </source>
</evidence>
<dbReference type="PANTHER" id="PTHR48055:SF57">
    <property type="entry name" value="PROTEIN KINASE DOMAIN-CONTAINING PROTEIN"/>
    <property type="match status" value="1"/>
</dbReference>